<dbReference type="KEGG" id="tki:TKV_c14350"/>
<dbReference type="GO" id="GO:0008033">
    <property type="term" value="P:tRNA processing"/>
    <property type="evidence" value="ECO:0007669"/>
    <property type="project" value="InterPro"/>
</dbReference>
<dbReference type="PANTHER" id="PTHR43686:SF1">
    <property type="entry name" value="AMINOTRAN_5 DOMAIN-CONTAINING PROTEIN"/>
    <property type="match status" value="1"/>
</dbReference>
<dbReference type="InterPro" id="IPR014729">
    <property type="entry name" value="Rossmann-like_a/b/a_fold"/>
</dbReference>
<dbReference type="AlphaFoldDB" id="A0A097AS21"/>
<keyword evidence="1" id="KW-0808">Transferase</keyword>
<sequence length="235" mass="27341">MQKILGRIRRAVQDFNMIQEGDIIAVGVSGGKDSVTLLYGLHLLKNFYPEKFEVMGLMLTLGYDNFDPTPVENFCREKGIPFFIKETDIKKIVFDYRKEENPCSLCANLRRGALNNFAKEKECNKVALAHHYDDLIDTFIMNLFYNGRLHTFEPVSFLDRSKITVIRPLIYVKERDIRSEVKKSNLPVVTNPCPIEGHTKRHYIKNLLLELKKEIPEIDKRIFTAIKKDIFHFEG</sequence>
<gene>
    <name evidence="3" type="primary">ttcA</name>
    <name evidence="3" type="ORF">TKV_c14350</name>
</gene>
<dbReference type="HOGENOM" id="CLU_026481_5_2_9"/>
<dbReference type="OrthoDB" id="9801054at2"/>
<dbReference type="Gene3D" id="3.40.50.620">
    <property type="entry name" value="HUPs"/>
    <property type="match status" value="1"/>
</dbReference>
<dbReference type="PIRSF" id="PIRSF004976">
    <property type="entry name" value="ATPase_YdaO"/>
    <property type="match status" value="1"/>
</dbReference>
<name>A0A097AS21_THEKI</name>
<dbReference type="GO" id="GO:0016740">
    <property type="term" value="F:transferase activity"/>
    <property type="evidence" value="ECO:0007669"/>
    <property type="project" value="UniProtKB-KW"/>
</dbReference>
<evidence type="ECO:0000313" key="3">
    <source>
        <dbReference type="EMBL" id="AIS52604.1"/>
    </source>
</evidence>
<evidence type="ECO:0000259" key="2">
    <source>
        <dbReference type="Pfam" id="PF01171"/>
    </source>
</evidence>
<accession>A0A097AS21</accession>
<evidence type="ECO:0000313" key="4">
    <source>
        <dbReference type="Proteomes" id="UP000029669"/>
    </source>
</evidence>
<dbReference type="CDD" id="cd24138">
    <property type="entry name" value="TtcA-like"/>
    <property type="match status" value="1"/>
</dbReference>
<keyword evidence="4" id="KW-1185">Reference proteome</keyword>
<dbReference type="RefSeq" id="WP_049685336.1">
    <property type="nucleotide sequence ID" value="NZ_CP009170.1"/>
</dbReference>
<dbReference type="InterPro" id="IPR035107">
    <property type="entry name" value="tRNA_thiolation_TtcA_Ctu1"/>
</dbReference>
<organism evidence="3 4">
    <name type="scientific">Thermoanaerobacter kivui</name>
    <name type="common">Acetogenium kivui</name>
    <dbReference type="NCBI Taxonomy" id="2325"/>
    <lineage>
        <taxon>Bacteria</taxon>
        <taxon>Bacillati</taxon>
        <taxon>Bacillota</taxon>
        <taxon>Clostridia</taxon>
        <taxon>Thermoanaerobacterales</taxon>
        <taxon>Thermoanaerobacteraceae</taxon>
        <taxon>Thermoanaerobacter</taxon>
    </lineage>
</organism>
<dbReference type="Pfam" id="PF01171">
    <property type="entry name" value="ATP_bind_3"/>
    <property type="match status" value="1"/>
</dbReference>
<evidence type="ECO:0000256" key="1">
    <source>
        <dbReference type="ARBA" id="ARBA00022679"/>
    </source>
</evidence>
<proteinExistence type="predicted"/>
<protein>
    <submittedName>
        <fullName evidence="3">tRNA 2-thiocytidine biosynthesis protein TtcA</fullName>
    </submittedName>
</protein>
<dbReference type="SUPFAM" id="SSF52402">
    <property type="entry name" value="Adenine nucleotide alpha hydrolases-like"/>
    <property type="match status" value="1"/>
</dbReference>
<dbReference type="EMBL" id="CP009170">
    <property type="protein sequence ID" value="AIS52604.1"/>
    <property type="molecule type" value="Genomic_DNA"/>
</dbReference>
<dbReference type="STRING" id="2325.TKV_c14350"/>
<dbReference type="InterPro" id="IPR011063">
    <property type="entry name" value="TilS/TtcA_N"/>
</dbReference>
<reference evidence="4" key="1">
    <citation type="journal article" date="2015" name="Genome Announc.">
        <title>Whole-Genome Sequences of 80 Environmental and Clinical Isolates of Burkholderia pseudomallei.</title>
        <authorList>
            <person name="Johnson S.L."/>
            <person name="Baker A.L."/>
            <person name="Chain P.S."/>
            <person name="Currie B.J."/>
            <person name="Daligault H.E."/>
            <person name="Davenport K.W."/>
            <person name="Davis C.B."/>
            <person name="Inglis T.J."/>
            <person name="Kaestli M."/>
            <person name="Koren S."/>
            <person name="Mayo M."/>
            <person name="Merritt A.J."/>
            <person name="Price E.P."/>
            <person name="Sarovich D.S."/>
            <person name="Warner J."/>
            <person name="Rosovitz M.J."/>
        </authorList>
    </citation>
    <scope>NUCLEOTIDE SEQUENCE [LARGE SCALE GENOMIC DNA]</scope>
    <source>
        <strain evidence="4">DSM 2030</strain>
    </source>
</reference>
<dbReference type="eggNOG" id="COG0037">
    <property type="taxonomic scope" value="Bacteria"/>
</dbReference>
<dbReference type="Proteomes" id="UP000029669">
    <property type="component" value="Chromosome"/>
</dbReference>
<dbReference type="PANTHER" id="PTHR43686">
    <property type="entry name" value="SULFURTRANSFERASE-RELATED"/>
    <property type="match status" value="1"/>
</dbReference>
<feature type="domain" description="tRNA(Ile)-lysidine/2-thiocytidine synthase N-terminal" evidence="2">
    <location>
        <begin position="24"/>
        <end position="192"/>
    </location>
</feature>